<accession>A0A3S5AXA0</accession>
<name>A0A3S5AXA0_9PLAT</name>
<dbReference type="AlphaFoldDB" id="A0A3S5AXA0"/>
<protein>
    <submittedName>
        <fullName evidence="1">Uncharacterized protein</fullName>
    </submittedName>
</protein>
<organism evidence="1 2">
    <name type="scientific">Protopolystoma xenopodis</name>
    <dbReference type="NCBI Taxonomy" id="117903"/>
    <lineage>
        <taxon>Eukaryota</taxon>
        <taxon>Metazoa</taxon>
        <taxon>Spiralia</taxon>
        <taxon>Lophotrochozoa</taxon>
        <taxon>Platyhelminthes</taxon>
        <taxon>Monogenea</taxon>
        <taxon>Polyopisthocotylea</taxon>
        <taxon>Polystomatidea</taxon>
        <taxon>Polystomatidae</taxon>
        <taxon>Protopolystoma</taxon>
    </lineage>
</organism>
<proteinExistence type="predicted"/>
<comment type="caution">
    <text evidence="1">The sequence shown here is derived from an EMBL/GenBank/DDBJ whole genome shotgun (WGS) entry which is preliminary data.</text>
</comment>
<gene>
    <name evidence="1" type="ORF">PXEA_LOCUS21079</name>
</gene>
<evidence type="ECO:0000313" key="1">
    <source>
        <dbReference type="EMBL" id="VEL27639.1"/>
    </source>
</evidence>
<evidence type="ECO:0000313" key="2">
    <source>
        <dbReference type="Proteomes" id="UP000784294"/>
    </source>
</evidence>
<reference evidence="1" key="1">
    <citation type="submission" date="2018-11" db="EMBL/GenBank/DDBJ databases">
        <authorList>
            <consortium name="Pathogen Informatics"/>
        </authorList>
    </citation>
    <scope>NUCLEOTIDE SEQUENCE</scope>
</reference>
<sequence length="70" mass="7921">MCGHCLHLARFSNVTVAGSKCSFCHFRQMSSELGFTTSLQMKLTLEPRILDSLISGDQRSEEATVSRRWK</sequence>
<dbReference type="Proteomes" id="UP000784294">
    <property type="component" value="Unassembled WGS sequence"/>
</dbReference>
<keyword evidence="2" id="KW-1185">Reference proteome</keyword>
<dbReference type="EMBL" id="CAAALY010088644">
    <property type="protein sequence ID" value="VEL27639.1"/>
    <property type="molecule type" value="Genomic_DNA"/>
</dbReference>